<dbReference type="InterPro" id="IPR006644">
    <property type="entry name" value="Cadg"/>
</dbReference>
<reference evidence="5 6" key="1">
    <citation type="submission" date="2016-03" db="EMBL/GenBank/DDBJ databases">
        <title>Comparative genomics of the ectomycorrhizal sister species Rhizopogon vinicolor and Rhizopogon vesiculosus (Basidiomycota: Boletales) reveals a divergence of the mating type B locus.</title>
        <authorList>
            <person name="Mujic A.B."/>
            <person name="Kuo A."/>
            <person name="Tritt A."/>
            <person name="Lipzen A."/>
            <person name="Chen C."/>
            <person name="Johnson J."/>
            <person name="Sharma A."/>
            <person name="Barry K."/>
            <person name="Grigoriev I.V."/>
            <person name="Spatafora J.W."/>
        </authorList>
    </citation>
    <scope>NUCLEOTIDE SEQUENCE [LARGE SCALE GENOMIC DNA]</scope>
    <source>
        <strain evidence="5 6">AM-OR11-056</strain>
    </source>
</reference>
<dbReference type="Gene3D" id="2.60.40.10">
    <property type="entry name" value="Immunoglobulins"/>
    <property type="match status" value="3"/>
</dbReference>
<feature type="compositionally biased region" description="Basic and acidic residues" evidence="1">
    <location>
        <begin position="683"/>
        <end position="694"/>
    </location>
</feature>
<keyword evidence="3" id="KW-0732">Signal</keyword>
<keyword evidence="2" id="KW-0812">Transmembrane</keyword>
<dbReference type="SUPFAM" id="SSF49313">
    <property type="entry name" value="Cadherin-like"/>
    <property type="match status" value="2"/>
</dbReference>
<proteinExistence type="predicted"/>
<dbReference type="EMBL" id="LVVM01001492">
    <property type="protein sequence ID" value="OJA18443.1"/>
    <property type="molecule type" value="Genomic_DNA"/>
</dbReference>
<feature type="region of interest" description="Disordered" evidence="1">
    <location>
        <begin position="510"/>
        <end position="590"/>
    </location>
</feature>
<feature type="signal peptide" evidence="3">
    <location>
        <begin position="1"/>
        <end position="17"/>
    </location>
</feature>
<keyword evidence="2" id="KW-1133">Transmembrane helix</keyword>
<dbReference type="SMART" id="SM00736">
    <property type="entry name" value="CADG"/>
    <property type="match status" value="2"/>
</dbReference>
<keyword evidence="6" id="KW-1185">Reference proteome</keyword>
<evidence type="ECO:0000256" key="2">
    <source>
        <dbReference type="SAM" id="Phobius"/>
    </source>
</evidence>
<dbReference type="GO" id="GO:0016020">
    <property type="term" value="C:membrane"/>
    <property type="evidence" value="ECO:0007669"/>
    <property type="project" value="InterPro"/>
</dbReference>
<name>A0A1J8QER9_9AGAM</name>
<evidence type="ECO:0000256" key="1">
    <source>
        <dbReference type="SAM" id="MobiDB-lite"/>
    </source>
</evidence>
<evidence type="ECO:0000313" key="5">
    <source>
        <dbReference type="EMBL" id="OJA18443.1"/>
    </source>
</evidence>
<feature type="chain" id="PRO_5012430591" description="Dystroglycan-type cadherin-like domain-containing protein" evidence="3">
    <location>
        <begin position="18"/>
        <end position="943"/>
    </location>
</feature>
<accession>A0A1J8QER9</accession>
<feature type="compositionally biased region" description="Polar residues" evidence="1">
    <location>
        <begin position="554"/>
        <end position="564"/>
    </location>
</feature>
<dbReference type="STRING" id="180088.A0A1J8QER9"/>
<dbReference type="AlphaFoldDB" id="A0A1J8QER9"/>
<evidence type="ECO:0000256" key="3">
    <source>
        <dbReference type="SAM" id="SignalP"/>
    </source>
</evidence>
<dbReference type="Proteomes" id="UP000183567">
    <property type="component" value="Unassembled WGS sequence"/>
</dbReference>
<feature type="domain" description="Dystroglycan-type cadherin-like" evidence="4">
    <location>
        <begin position="140"/>
        <end position="245"/>
    </location>
</feature>
<dbReference type="InterPro" id="IPR015919">
    <property type="entry name" value="Cadherin-like_sf"/>
</dbReference>
<keyword evidence="2" id="KW-0472">Membrane</keyword>
<feature type="compositionally biased region" description="Low complexity" evidence="1">
    <location>
        <begin position="572"/>
        <end position="583"/>
    </location>
</feature>
<dbReference type="InterPro" id="IPR013783">
    <property type="entry name" value="Ig-like_fold"/>
</dbReference>
<sequence length="943" mass="101375">MITALLTFVAVAPAVLATVTVGNPLDGQLPLIARVGVNYTWSFSPLTFSTDLSESLSYTASGLPSWCSFDSETQTLQGVPSGKDVGSLQINISASDSESSATSSFFLPVMSDPPPTLQVPLQTQFFAGSPSLSSVFFLSPGSALKTDNFAFRIPPHWSFSVGILDDTFLGQSDVYYAALQADGTPLPDWVTFDTNTTTFDGTSPYEAALPTPYTLSIDVHASDQPGYSAETVSFDIIVASHELYALSTLPTVNVTADSPFNFSVTAAADFTGILVDGQPLQPDNVTDLSIDVSSYKNWLQYDDESRTLFGIPPTGLSATDATHGGPVLPAKLTTDFNQTLQTTMSLAVVSSYFSASDLGVVNADPGQQVHFNLTQFFFNKADTAQNRNDVNLSVTFFPDAANDYLSFDPASAQLSGQVPSNSQLPKIDVTFIAYSQVTHSTSHATLSVVSPQVEAQSQGLAGLVAHRTTATILSIVFGIIGGLSCLGVAIALYRRRTRVRDPATLAEKGALPRSDEKKYHGIPANGSNALQVSKDDNWSKEANTSATGEKGSLRNPSGTPSNWYENLGPDLPHAAPHTSSTAHADTHNVTRKGELLERIKEAVRNASDKCIAKAAPTRPVISYPAPLTPRRGVDELPLEGHYVDIRASSDLQYTLDNPYSNTELRVKRASTVASLVGSPSNSTDERSIPRRRADFGPPRSLRGPRELAPAAVKDTACRSTVRESTLSASTISYESLPQTIRIIQTAAETPRLRQFAYVSPIPPPRSQSSNQTTLDASRGTKRIISQTANVYQGRHAHHATDSLSIGMHYVRTLGEGSSNVRSMSDETFSSLASPPGRGAVGVTKESRASRFVVRTGERFKFRIPMTSVNGVLPRLEARLTSGRALPCFLQLELKEHDDVRRVVEFSGVPTEDDVGEIHAGVFDEEGGECLAKVVIEIINAPRR</sequence>
<gene>
    <name evidence="5" type="ORF">AZE42_05812</name>
</gene>
<dbReference type="Pfam" id="PF05345">
    <property type="entry name" value="He_PIG"/>
    <property type="match status" value="2"/>
</dbReference>
<feature type="domain" description="Dystroglycan-type cadherin-like" evidence="4">
    <location>
        <begin position="20"/>
        <end position="116"/>
    </location>
</feature>
<feature type="region of interest" description="Disordered" evidence="1">
    <location>
        <begin position="675"/>
        <end position="712"/>
    </location>
</feature>
<comment type="caution">
    <text evidence="5">The sequence shown here is derived from an EMBL/GenBank/DDBJ whole genome shotgun (WGS) entry which is preliminary data.</text>
</comment>
<organism evidence="5 6">
    <name type="scientific">Rhizopogon vesiculosus</name>
    <dbReference type="NCBI Taxonomy" id="180088"/>
    <lineage>
        <taxon>Eukaryota</taxon>
        <taxon>Fungi</taxon>
        <taxon>Dikarya</taxon>
        <taxon>Basidiomycota</taxon>
        <taxon>Agaricomycotina</taxon>
        <taxon>Agaricomycetes</taxon>
        <taxon>Agaricomycetidae</taxon>
        <taxon>Boletales</taxon>
        <taxon>Suillineae</taxon>
        <taxon>Rhizopogonaceae</taxon>
        <taxon>Rhizopogon</taxon>
    </lineage>
</organism>
<feature type="transmembrane region" description="Helical" evidence="2">
    <location>
        <begin position="472"/>
        <end position="493"/>
    </location>
</feature>
<evidence type="ECO:0000313" key="6">
    <source>
        <dbReference type="Proteomes" id="UP000183567"/>
    </source>
</evidence>
<protein>
    <recommendedName>
        <fullName evidence="4">Dystroglycan-type cadherin-like domain-containing protein</fullName>
    </recommendedName>
</protein>
<evidence type="ECO:0000259" key="4">
    <source>
        <dbReference type="SMART" id="SM00736"/>
    </source>
</evidence>
<dbReference type="GO" id="GO:0005509">
    <property type="term" value="F:calcium ion binding"/>
    <property type="evidence" value="ECO:0007669"/>
    <property type="project" value="InterPro"/>
</dbReference>
<dbReference type="OrthoDB" id="414243at2759"/>